<dbReference type="EMBL" id="FOCV01000004">
    <property type="protein sequence ID" value="SEN41048.1"/>
    <property type="molecule type" value="Genomic_DNA"/>
</dbReference>
<evidence type="ECO:0000313" key="4">
    <source>
        <dbReference type="Proteomes" id="UP000183063"/>
    </source>
</evidence>
<dbReference type="STRING" id="501024.RTCCBAU85039_1362"/>
<organism evidence="2 4">
    <name type="scientific">Rhizobium tibeticum</name>
    <dbReference type="NCBI Taxonomy" id="501024"/>
    <lineage>
        <taxon>Bacteria</taxon>
        <taxon>Pseudomonadati</taxon>
        <taxon>Pseudomonadota</taxon>
        <taxon>Alphaproteobacteria</taxon>
        <taxon>Hyphomicrobiales</taxon>
        <taxon>Rhizobiaceae</taxon>
        <taxon>Rhizobium/Agrobacterium group</taxon>
        <taxon>Rhizobium</taxon>
    </lineage>
</organism>
<evidence type="ECO:0000256" key="1">
    <source>
        <dbReference type="SAM" id="MobiDB-lite"/>
    </source>
</evidence>
<accession>A0A1H8GCL3</accession>
<sequence>MGADLQERVAVEKPPSPEKKKPDDGQLSFF</sequence>
<name>A0A1H8GCL3_9HYPH</name>
<dbReference type="Proteomes" id="UP000183063">
    <property type="component" value="Unassembled WGS sequence"/>
</dbReference>
<evidence type="ECO:0000313" key="2">
    <source>
        <dbReference type="EMBL" id="SEH60427.1"/>
    </source>
</evidence>
<evidence type="ECO:0000313" key="3">
    <source>
        <dbReference type="EMBL" id="SEN41048.1"/>
    </source>
</evidence>
<keyword evidence="5" id="KW-1185">Reference proteome</keyword>
<protein>
    <submittedName>
        <fullName evidence="2">Uncharacterized protein</fullName>
    </submittedName>
</protein>
<feature type="compositionally biased region" description="Basic and acidic residues" evidence="1">
    <location>
        <begin position="1"/>
        <end position="24"/>
    </location>
</feature>
<gene>
    <name evidence="2" type="ORF">RTCCBAU85039_1362</name>
    <name evidence="3" type="ORF">SAMN05216228_1004172</name>
</gene>
<feature type="region of interest" description="Disordered" evidence="1">
    <location>
        <begin position="1"/>
        <end position="30"/>
    </location>
</feature>
<dbReference type="AlphaFoldDB" id="A0A1H8GCL3"/>
<reference evidence="4" key="2">
    <citation type="submission" date="2016-10" db="EMBL/GenBank/DDBJ databases">
        <authorList>
            <person name="Wibberg D."/>
        </authorList>
    </citation>
    <scope>NUCLEOTIDE SEQUENCE [LARGE SCALE GENOMIC DNA]</scope>
</reference>
<dbReference type="Proteomes" id="UP000198939">
    <property type="component" value="Unassembled WGS sequence"/>
</dbReference>
<dbReference type="EMBL" id="FNXB01000006">
    <property type="protein sequence ID" value="SEH60427.1"/>
    <property type="molecule type" value="Genomic_DNA"/>
</dbReference>
<reference evidence="2" key="1">
    <citation type="submission" date="2016-10" db="EMBL/GenBank/DDBJ databases">
        <authorList>
            <person name="de Groot N.N."/>
        </authorList>
    </citation>
    <scope>NUCLEOTIDE SEQUENCE [LARGE SCALE GENOMIC DNA]</scope>
    <source>
        <strain evidence="2">CCBAU85039</strain>
    </source>
</reference>
<proteinExistence type="predicted"/>
<reference evidence="3 5" key="3">
    <citation type="submission" date="2016-10" db="EMBL/GenBank/DDBJ databases">
        <authorList>
            <person name="Varghese N."/>
            <person name="Submissions S."/>
        </authorList>
    </citation>
    <scope>NUCLEOTIDE SEQUENCE [LARGE SCALE GENOMIC DNA]</scope>
    <source>
        <strain evidence="3 5">CGMCC 1.7071</strain>
    </source>
</reference>
<evidence type="ECO:0000313" key="5">
    <source>
        <dbReference type="Proteomes" id="UP000198939"/>
    </source>
</evidence>